<name>A0A6B2JYF3_9RHOB</name>
<organism evidence="2 3">
    <name type="scientific">Pseudoroseicyclus tamaricis</name>
    <dbReference type="NCBI Taxonomy" id="2705421"/>
    <lineage>
        <taxon>Bacteria</taxon>
        <taxon>Pseudomonadati</taxon>
        <taxon>Pseudomonadota</taxon>
        <taxon>Alphaproteobacteria</taxon>
        <taxon>Rhodobacterales</taxon>
        <taxon>Paracoccaceae</taxon>
        <taxon>Pseudoroseicyclus</taxon>
    </lineage>
</organism>
<evidence type="ECO:0000256" key="1">
    <source>
        <dbReference type="SAM" id="SignalP"/>
    </source>
</evidence>
<dbReference type="RefSeq" id="WP_163896063.1">
    <property type="nucleotide sequence ID" value="NZ_JAAFYS010000004.1"/>
</dbReference>
<reference evidence="2 3" key="1">
    <citation type="submission" date="2020-02" db="EMBL/GenBank/DDBJ databases">
        <title>Pseudoroseicyclus tamarix, sp. nov., isolated from offshore sediment of a Tamarix chinensis forest.</title>
        <authorList>
            <person name="Gai Y."/>
        </authorList>
    </citation>
    <scope>NUCLEOTIDE SEQUENCE [LARGE SCALE GENOMIC DNA]</scope>
    <source>
        <strain evidence="2 3">CLL3-39</strain>
    </source>
</reference>
<sequence>MTKFLTIGATLLTLGAAPVMADDIMDIATQSGACGSGSVASAALDAATGNILVTCGNPVGVTQSEVAGGAGGAAGGVAGTTAGTVGGVAGGLGGIAAGGVTAFAGIAVPLGVTVAVTAGSIVAGNAGGGSTPNTTN</sequence>
<comment type="caution">
    <text evidence="2">The sequence shown here is derived from an EMBL/GenBank/DDBJ whole genome shotgun (WGS) entry which is preliminary data.</text>
</comment>
<dbReference type="Proteomes" id="UP000474757">
    <property type="component" value="Unassembled WGS sequence"/>
</dbReference>
<gene>
    <name evidence="2" type="ORF">GZA08_17670</name>
</gene>
<keyword evidence="3" id="KW-1185">Reference proteome</keyword>
<feature type="chain" id="PRO_5025472858" evidence="1">
    <location>
        <begin position="22"/>
        <end position="136"/>
    </location>
</feature>
<feature type="signal peptide" evidence="1">
    <location>
        <begin position="1"/>
        <end position="21"/>
    </location>
</feature>
<protein>
    <submittedName>
        <fullName evidence="2">Uncharacterized protein</fullName>
    </submittedName>
</protein>
<evidence type="ECO:0000313" key="2">
    <source>
        <dbReference type="EMBL" id="NDV02795.1"/>
    </source>
</evidence>
<keyword evidence="1" id="KW-0732">Signal</keyword>
<dbReference type="EMBL" id="JAAGAB010000004">
    <property type="protein sequence ID" value="NDV02795.1"/>
    <property type="molecule type" value="Genomic_DNA"/>
</dbReference>
<accession>A0A6B2JYF3</accession>
<dbReference type="AlphaFoldDB" id="A0A6B2JYF3"/>
<evidence type="ECO:0000313" key="3">
    <source>
        <dbReference type="Proteomes" id="UP000474757"/>
    </source>
</evidence>
<proteinExistence type="predicted"/>